<evidence type="ECO:0000313" key="6">
    <source>
        <dbReference type="EMBL" id="GEU90266.1"/>
    </source>
</evidence>
<keyword evidence="4" id="KW-0804">Transcription</keyword>
<dbReference type="SUPFAM" id="SSF46785">
    <property type="entry name" value="Winged helix' DNA-binding domain"/>
    <property type="match status" value="1"/>
</dbReference>
<dbReference type="GO" id="GO:0005666">
    <property type="term" value="C:RNA polymerase III complex"/>
    <property type="evidence" value="ECO:0007669"/>
    <property type="project" value="InterPro"/>
</dbReference>
<dbReference type="Gene3D" id="1.10.10.10">
    <property type="entry name" value="Winged helix-like DNA-binding domain superfamily/Winged helix DNA-binding domain"/>
    <property type="match status" value="1"/>
</dbReference>
<dbReference type="EMBL" id="BKCJ010010148">
    <property type="protein sequence ID" value="GEU90266.1"/>
    <property type="molecule type" value="Genomic_DNA"/>
</dbReference>
<evidence type="ECO:0000256" key="5">
    <source>
        <dbReference type="ARBA" id="ARBA00023242"/>
    </source>
</evidence>
<keyword evidence="5" id="KW-0539">Nucleus</keyword>
<accession>A0A6L2NVY9</accession>
<dbReference type="AlphaFoldDB" id="A0A6L2NVY9"/>
<dbReference type="InterPro" id="IPR007832">
    <property type="entry name" value="RNA_pol_Rpc34"/>
</dbReference>
<organism evidence="6">
    <name type="scientific">Tanacetum cinerariifolium</name>
    <name type="common">Dalmatian daisy</name>
    <name type="synonym">Chrysanthemum cinerariifolium</name>
    <dbReference type="NCBI Taxonomy" id="118510"/>
    <lineage>
        <taxon>Eukaryota</taxon>
        <taxon>Viridiplantae</taxon>
        <taxon>Streptophyta</taxon>
        <taxon>Embryophyta</taxon>
        <taxon>Tracheophyta</taxon>
        <taxon>Spermatophyta</taxon>
        <taxon>Magnoliopsida</taxon>
        <taxon>eudicotyledons</taxon>
        <taxon>Gunneridae</taxon>
        <taxon>Pentapetalae</taxon>
        <taxon>asterids</taxon>
        <taxon>campanulids</taxon>
        <taxon>Asterales</taxon>
        <taxon>Asteraceae</taxon>
        <taxon>Asteroideae</taxon>
        <taxon>Anthemideae</taxon>
        <taxon>Anthemidinae</taxon>
        <taxon>Tanacetum</taxon>
    </lineage>
</organism>
<keyword evidence="3 6" id="KW-0240">DNA-directed RNA polymerase</keyword>
<evidence type="ECO:0000256" key="4">
    <source>
        <dbReference type="ARBA" id="ARBA00023163"/>
    </source>
</evidence>
<sequence length="346" mass="40026">MNQLPHDMIGLYEQYFEFLRIRMPFSTLQLVVIKHFRVHISQLVPLGLNRLTIFELYSHSPDIIPFVNLFRVFYKVSKQGHWFFFEKKVGKGAGGKVFRETFSGLKRLKRRYFFLDRRAISDSMAWRHHDSDVNDLFFSKGDGELATTWDFPGFHPIFKDTEGNVVTMSEYLCFLFLFEASIEKGHALFDQNLVAQHTTPPLLVDQSILDTTDHQKERSSTSTQAKHSEPLLRFLYSWERLPPHAALERILGDQTILVNNIPRETGLSPPIVTKCIKSLLSLKLIKEVKHVRHSKGKYYTGAEFTPTADFTGGSWYVDGKLDTAFIDQLKEICYKILTKQLRVATS</sequence>
<comment type="subcellular location">
    <subcellularLocation>
        <location evidence="1">Nucleus</location>
    </subcellularLocation>
</comment>
<dbReference type="PANTHER" id="PTHR12780">
    <property type="entry name" value="RNA POLYMERASE III DNA DIRECTED , 39KD SUBUNIT-RELATED"/>
    <property type="match status" value="1"/>
</dbReference>
<evidence type="ECO:0000256" key="3">
    <source>
        <dbReference type="ARBA" id="ARBA00022478"/>
    </source>
</evidence>
<dbReference type="InterPro" id="IPR036388">
    <property type="entry name" value="WH-like_DNA-bd_sf"/>
</dbReference>
<comment type="caution">
    <text evidence="6">The sequence shown here is derived from an EMBL/GenBank/DDBJ whole genome shotgun (WGS) entry which is preliminary data.</text>
</comment>
<protein>
    <submittedName>
        <fullName evidence="6">DNA-directed RNA polymerase III subunit RPC6</fullName>
    </submittedName>
</protein>
<gene>
    <name evidence="6" type="ORF">Tci_062244</name>
</gene>
<proteinExistence type="inferred from homology"/>
<dbReference type="InterPro" id="IPR036390">
    <property type="entry name" value="WH_DNA-bd_sf"/>
</dbReference>
<evidence type="ECO:0000256" key="1">
    <source>
        <dbReference type="ARBA" id="ARBA00004123"/>
    </source>
</evidence>
<name>A0A6L2NVY9_TANCI</name>
<evidence type="ECO:0000256" key="2">
    <source>
        <dbReference type="ARBA" id="ARBA00011038"/>
    </source>
</evidence>
<reference evidence="6" key="1">
    <citation type="journal article" date="2019" name="Sci. Rep.">
        <title>Draft genome of Tanacetum cinerariifolium, the natural source of mosquito coil.</title>
        <authorList>
            <person name="Yamashiro T."/>
            <person name="Shiraishi A."/>
            <person name="Satake H."/>
            <person name="Nakayama K."/>
        </authorList>
    </citation>
    <scope>NUCLEOTIDE SEQUENCE</scope>
</reference>
<dbReference type="Pfam" id="PF05158">
    <property type="entry name" value="RNA_pol_Rpc34"/>
    <property type="match status" value="1"/>
</dbReference>
<dbReference type="GO" id="GO:0006383">
    <property type="term" value="P:transcription by RNA polymerase III"/>
    <property type="evidence" value="ECO:0007669"/>
    <property type="project" value="InterPro"/>
</dbReference>
<comment type="similarity">
    <text evidence="2">Belongs to the eukaryotic RPC34/RPC39 RNA polymerase subunit family.</text>
</comment>
<dbReference type="InterPro" id="IPR016049">
    <property type="entry name" value="RNA_pol_Rpc34-like"/>
</dbReference>